<dbReference type="AlphaFoldDB" id="A0A0S4JL70"/>
<feature type="region of interest" description="Disordered" evidence="1">
    <location>
        <begin position="229"/>
        <end position="251"/>
    </location>
</feature>
<evidence type="ECO:0000313" key="2">
    <source>
        <dbReference type="EMBL" id="CUG90910.1"/>
    </source>
</evidence>
<evidence type="ECO:0000313" key="3">
    <source>
        <dbReference type="Proteomes" id="UP000051952"/>
    </source>
</evidence>
<keyword evidence="3" id="KW-1185">Reference proteome</keyword>
<feature type="compositionally biased region" description="Polar residues" evidence="1">
    <location>
        <begin position="101"/>
        <end position="111"/>
    </location>
</feature>
<feature type="region of interest" description="Disordered" evidence="1">
    <location>
        <begin position="424"/>
        <end position="560"/>
    </location>
</feature>
<feature type="compositionally biased region" description="Low complexity" evidence="1">
    <location>
        <begin position="475"/>
        <end position="536"/>
    </location>
</feature>
<feature type="compositionally biased region" description="Low complexity" evidence="1">
    <location>
        <begin position="179"/>
        <end position="193"/>
    </location>
</feature>
<protein>
    <submittedName>
        <fullName evidence="2">Uncharacterized protein</fullName>
    </submittedName>
</protein>
<dbReference type="EMBL" id="CYKH01001874">
    <property type="protein sequence ID" value="CUG90910.1"/>
    <property type="molecule type" value="Genomic_DNA"/>
</dbReference>
<feature type="region of interest" description="Disordered" evidence="1">
    <location>
        <begin position="1"/>
        <end position="120"/>
    </location>
</feature>
<name>A0A0S4JL70_BODSA</name>
<evidence type="ECO:0000256" key="1">
    <source>
        <dbReference type="SAM" id="MobiDB-lite"/>
    </source>
</evidence>
<dbReference type="VEuPathDB" id="TriTrypDB:BSAL_29235"/>
<accession>A0A0S4JL70</accession>
<dbReference type="OMA" id="VHTIRSG"/>
<feature type="compositionally biased region" description="Polar residues" evidence="1">
    <location>
        <begin position="72"/>
        <end position="92"/>
    </location>
</feature>
<proteinExistence type="predicted"/>
<feature type="region of interest" description="Disordered" evidence="1">
    <location>
        <begin position="156"/>
        <end position="205"/>
    </location>
</feature>
<dbReference type="OrthoDB" id="273423at2759"/>
<reference evidence="3" key="1">
    <citation type="submission" date="2015-09" db="EMBL/GenBank/DDBJ databases">
        <authorList>
            <consortium name="Pathogen Informatics"/>
        </authorList>
    </citation>
    <scope>NUCLEOTIDE SEQUENCE [LARGE SCALE GENOMIC DNA]</scope>
    <source>
        <strain evidence="3">Lake Konstanz</strain>
    </source>
</reference>
<sequence length="825" mass="88523">MSLERQGSSSLHHHHDDGGLGDTDTYSTPITSPEKVRHNHRGEDHQQQHSTTTTLTPPLRARRFPQPHMGSSIPSYDGSNSGNVSAVTSPQVGSGGGMRRANSSTVTTPFHASSSSSGGMAALGGGSSAFPPSQLDSVSYALGISCAQQQLQQQCGSSSLGNSPQRAGGIPPVHHIVVGGTSPSSPPRTESPGLGPTMAASSTNNNTFSMLPISYDGARTTSSSMLLSTSDHLNSTSKRTPTPTTPTQSAQMGGIDHAAVDVQGFYSQHQVNGVPVIPQELPRSPFLYVLTTSEGRDKLFKCLQYALKIGVWLCFRSDIIPEGSSAFAKTLALRLAGNVHTIRSGRSMFKLGRWIITLFHLQAINSRLMRKHTPRLYGQLVVMQELIGKAIESVGASLGKLGATVGLRGLPKPQKILSAPPSVMSSMDVCSEDEGEHSVRSNGGGPAYHATTPPLPPAGCVPRYYTNHAGEKRLSSSGNQESGAGSGAGSAAVSPSAVSPNRPRSVTFPTLSSSSHNNNRPSSTHHVNNNAAATTSDGDDDDRPFTTPPEEIQVDHDSPTPASYAYASRWRRTAEEFSTPLMILLSLRCTLSVVRNMVRDGLFLSSREFIHAPVIQRRHHQLQKIANYSWMVVSVLDVALNTWRLADAGWLKFMSVRRNPRAYCLCDDQQYGTLHLRRHGDSISFAPLDFDFGSVTPTTAKFIEAAPPAQLQPICNHCGYVINSEANSGESTPKSADSHKPLLIPWLVRKGFDLVWVCGQHANLSQTLLLEIRYLSDVLLSAGYSVGDFEPAEGEEPLAQHLHLPASLAGFVSALIALHRVRLST</sequence>
<dbReference type="Proteomes" id="UP000051952">
    <property type="component" value="Unassembled WGS sequence"/>
</dbReference>
<organism evidence="2 3">
    <name type="scientific">Bodo saltans</name>
    <name type="common">Flagellated protozoan</name>
    <dbReference type="NCBI Taxonomy" id="75058"/>
    <lineage>
        <taxon>Eukaryota</taxon>
        <taxon>Discoba</taxon>
        <taxon>Euglenozoa</taxon>
        <taxon>Kinetoplastea</taxon>
        <taxon>Metakinetoplastina</taxon>
        <taxon>Eubodonida</taxon>
        <taxon>Bodonidae</taxon>
        <taxon>Bodo</taxon>
    </lineage>
</organism>
<gene>
    <name evidence="2" type="ORF">BSAL_29235</name>
</gene>